<organism evidence="8 9">
    <name type="scientific">Carnegiea gigantea</name>
    <dbReference type="NCBI Taxonomy" id="171969"/>
    <lineage>
        <taxon>Eukaryota</taxon>
        <taxon>Viridiplantae</taxon>
        <taxon>Streptophyta</taxon>
        <taxon>Embryophyta</taxon>
        <taxon>Tracheophyta</taxon>
        <taxon>Spermatophyta</taxon>
        <taxon>Magnoliopsida</taxon>
        <taxon>eudicotyledons</taxon>
        <taxon>Gunneridae</taxon>
        <taxon>Pentapetalae</taxon>
        <taxon>Caryophyllales</taxon>
        <taxon>Cactineae</taxon>
        <taxon>Cactaceae</taxon>
        <taxon>Cactoideae</taxon>
        <taxon>Echinocereeae</taxon>
        <taxon>Carnegiea</taxon>
    </lineage>
</organism>
<dbReference type="GO" id="GO:0045892">
    <property type="term" value="P:negative regulation of DNA-templated transcription"/>
    <property type="evidence" value="ECO:0007669"/>
    <property type="project" value="InterPro"/>
</dbReference>
<dbReference type="InterPro" id="IPR006458">
    <property type="entry name" value="Ovate_C"/>
</dbReference>
<evidence type="ECO:0000313" key="9">
    <source>
        <dbReference type="Proteomes" id="UP001153076"/>
    </source>
</evidence>
<evidence type="ECO:0000256" key="1">
    <source>
        <dbReference type="ARBA" id="ARBA00004123"/>
    </source>
</evidence>
<dbReference type="OrthoDB" id="1871608at2759"/>
<dbReference type="GO" id="GO:0005634">
    <property type="term" value="C:nucleus"/>
    <property type="evidence" value="ECO:0007669"/>
    <property type="project" value="UniProtKB-SubCell"/>
</dbReference>
<feature type="region of interest" description="Disordered" evidence="6">
    <location>
        <begin position="150"/>
        <end position="190"/>
    </location>
</feature>
<comment type="caution">
    <text evidence="8">The sequence shown here is derived from an EMBL/GenBank/DDBJ whole genome shotgun (WGS) entry which is preliminary data.</text>
</comment>
<name>A0A9Q1KTC5_9CARY</name>
<keyword evidence="9" id="KW-1185">Reference proteome</keyword>
<evidence type="ECO:0000256" key="5">
    <source>
        <dbReference type="ARBA" id="ARBA00023242"/>
    </source>
</evidence>
<keyword evidence="2" id="KW-0678">Repressor</keyword>
<dbReference type="PANTHER" id="PTHR34042">
    <property type="entry name" value="TRANSCRIPTION REPRESSOR OFP17"/>
    <property type="match status" value="1"/>
</dbReference>
<dbReference type="EMBL" id="JAKOGI010000031">
    <property type="protein sequence ID" value="KAJ8448277.1"/>
    <property type="molecule type" value="Genomic_DNA"/>
</dbReference>
<dbReference type="AlphaFoldDB" id="A0A9Q1KTC5"/>
<proteinExistence type="predicted"/>
<sequence length="304" mass="35457">MKMKAMSSFKSKVVDPCTKLLSKFKQKFEKPSLSLRTSTFRMPRRRTRPRIRTKVVRFRKPFSMKSLACPQCGRPKGKIRLRKKRRAAISSKLKRALHFRHPRRRPKPPAKRPAPRVRVAEVLTVLFSLRKGAKEVDVYDVDMEGSDEVTVGDGTSVSERGHKKEPFPSPITPAYVKHSGERKKDVSSDESEEVEVEVEVEVACRSFEKYLVEMIVEERKVKDLMDVEEVLYCWKNLKSPLFVELVYRFYGELCKDLFCANSREEHQSQFYIVAMAFHDLSQGRILHRVFYLEGSEIKAKRLVR</sequence>
<dbReference type="PANTHER" id="PTHR34042:SF1">
    <property type="entry name" value="TRANSCRIPTION REPRESSOR OFP17"/>
    <property type="match status" value="1"/>
</dbReference>
<gene>
    <name evidence="8" type="ORF">Cgig2_025201</name>
</gene>
<keyword evidence="3" id="KW-0805">Transcription regulation</keyword>
<keyword evidence="5" id="KW-0539">Nucleus</keyword>
<dbReference type="PROSITE" id="PS51754">
    <property type="entry name" value="OVATE"/>
    <property type="match status" value="1"/>
</dbReference>
<evidence type="ECO:0000256" key="6">
    <source>
        <dbReference type="SAM" id="MobiDB-lite"/>
    </source>
</evidence>
<keyword evidence="4" id="KW-0804">Transcription</keyword>
<feature type="compositionally biased region" description="Basic and acidic residues" evidence="6">
    <location>
        <begin position="178"/>
        <end position="187"/>
    </location>
</feature>
<evidence type="ECO:0000259" key="7">
    <source>
        <dbReference type="PROSITE" id="PS51754"/>
    </source>
</evidence>
<evidence type="ECO:0000256" key="3">
    <source>
        <dbReference type="ARBA" id="ARBA00023015"/>
    </source>
</evidence>
<evidence type="ECO:0000313" key="8">
    <source>
        <dbReference type="EMBL" id="KAJ8448277.1"/>
    </source>
</evidence>
<dbReference type="InterPro" id="IPR044686">
    <property type="entry name" value="OFP17"/>
</dbReference>
<protein>
    <recommendedName>
        <fullName evidence="7">OVATE domain-containing protein</fullName>
    </recommendedName>
</protein>
<reference evidence="8" key="1">
    <citation type="submission" date="2022-04" db="EMBL/GenBank/DDBJ databases">
        <title>Carnegiea gigantea Genome sequencing and assembly v2.</title>
        <authorList>
            <person name="Copetti D."/>
            <person name="Sanderson M.J."/>
            <person name="Burquez A."/>
            <person name="Wojciechowski M.F."/>
        </authorList>
    </citation>
    <scope>NUCLEOTIDE SEQUENCE</scope>
    <source>
        <strain evidence="8">SGP5-SGP5p</strain>
        <tissue evidence="8">Aerial part</tissue>
    </source>
</reference>
<dbReference type="Proteomes" id="UP001153076">
    <property type="component" value="Unassembled WGS sequence"/>
</dbReference>
<feature type="domain" description="OVATE" evidence="7">
    <location>
        <begin position="196"/>
        <end position="256"/>
    </location>
</feature>
<comment type="subcellular location">
    <subcellularLocation>
        <location evidence="1">Nucleus</location>
    </subcellularLocation>
</comment>
<evidence type="ECO:0000256" key="2">
    <source>
        <dbReference type="ARBA" id="ARBA00022491"/>
    </source>
</evidence>
<accession>A0A9Q1KTC5</accession>
<evidence type="ECO:0000256" key="4">
    <source>
        <dbReference type="ARBA" id="ARBA00023163"/>
    </source>
</evidence>